<dbReference type="PANTHER" id="PTHR46219">
    <property type="entry name" value="PROTEIN CBG11138"/>
    <property type="match status" value="1"/>
</dbReference>
<comment type="caution">
    <text evidence="3">Lacks conserved residue(s) required for the propagation of feature annotation.</text>
</comment>
<feature type="domain" description="ShKT" evidence="6">
    <location>
        <begin position="91"/>
        <end position="131"/>
    </location>
</feature>
<dbReference type="EMBL" id="BTRK01000003">
    <property type="protein sequence ID" value="GMR40455.1"/>
    <property type="molecule type" value="Genomic_DNA"/>
</dbReference>
<evidence type="ECO:0000256" key="1">
    <source>
        <dbReference type="ARBA" id="ARBA00022729"/>
    </source>
</evidence>
<dbReference type="PANTHER" id="PTHR46219:SF5">
    <property type="entry name" value="SHKT DOMAIN-CONTAINING PROTEIN"/>
    <property type="match status" value="1"/>
</dbReference>
<dbReference type="PROSITE" id="PS51670">
    <property type="entry name" value="SHKT"/>
    <property type="match status" value="1"/>
</dbReference>
<name>A0AAN4ZNX8_9BILA</name>
<evidence type="ECO:0000256" key="2">
    <source>
        <dbReference type="ARBA" id="ARBA00023157"/>
    </source>
</evidence>
<comment type="caution">
    <text evidence="7">The sequence shown here is derived from an EMBL/GenBank/DDBJ whole genome shotgun (WGS) entry which is preliminary data.</text>
</comment>
<feature type="region of interest" description="Disordered" evidence="4">
    <location>
        <begin position="135"/>
        <end position="154"/>
    </location>
</feature>
<protein>
    <recommendedName>
        <fullName evidence="6">ShKT domain-containing protein</fullName>
    </recommendedName>
</protein>
<dbReference type="InterPro" id="IPR003582">
    <property type="entry name" value="ShKT_dom"/>
</dbReference>
<evidence type="ECO:0000256" key="4">
    <source>
        <dbReference type="SAM" id="MobiDB-lite"/>
    </source>
</evidence>
<keyword evidence="1 5" id="KW-0732">Signal</keyword>
<dbReference type="FunFam" id="1.10.10.1940:FF:000002">
    <property type="entry name" value="PHAryngeal gland Toxin-related"/>
    <property type="match status" value="1"/>
</dbReference>
<organism evidence="7 8">
    <name type="scientific">Pristionchus mayeri</name>
    <dbReference type="NCBI Taxonomy" id="1317129"/>
    <lineage>
        <taxon>Eukaryota</taxon>
        <taxon>Metazoa</taxon>
        <taxon>Ecdysozoa</taxon>
        <taxon>Nematoda</taxon>
        <taxon>Chromadorea</taxon>
        <taxon>Rhabditida</taxon>
        <taxon>Rhabditina</taxon>
        <taxon>Diplogasteromorpha</taxon>
        <taxon>Diplogasteroidea</taxon>
        <taxon>Neodiplogasteridae</taxon>
        <taxon>Pristionchus</taxon>
    </lineage>
</organism>
<keyword evidence="2" id="KW-1015">Disulfide bond</keyword>
<dbReference type="AlphaFoldDB" id="A0AAN4ZNX8"/>
<evidence type="ECO:0000313" key="8">
    <source>
        <dbReference type="Proteomes" id="UP001328107"/>
    </source>
</evidence>
<feature type="non-terminal residue" evidence="7">
    <location>
        <position position="187"/>
    </location>
</feature>
<evidence type="ECO:0000256" key="3">
    <source>
        <dbReference type="PROSITE-ProRule" id="PRU01005"/>
    </source>
</evidence>
<gene>
    <name evidence="7" type="ORF">PMAYCL1PPCAC_10650</name>
</gene>
<keyword evidence="8" id="KW-1185">Reference proteome</keyword>
<feature type="chain" id="PRO_5042839014" description="ShKT domain-containing protein" evidence="5">
    <location>
        <begin position="16"/>
        <end position="187"/>
    </location>
</feature>
<dbReference type="Gene3D" id="1.10.10.1940">
    <property type="match status" value="2"/>
</dbReference>
<evidence type="ECO:0000313" key="7">
    <source>
        <dbReference type="EMBL" id="GMR40455.1"/>
    </source>
</evidence>
<evidence type="ECO:0000256" key="5">
    <source>
        <dbReference type="SAM" id="SignalP"/>
    </source>
</evidence>
<dbReference type="Proteomes" id="UP001328107">
    <property type="component" value="Unassembled WGS sequence"/>
</dbReference>
<evidence type="ECO:0000259" key="6">
    <source>
        <dbReference type="PROSITE" id="PS51670"/>
    </source>
</evidence>
<dbReference type="SMART" id="SM00254">
    <property type="entry name" value="ShKT"/>
    <property type="match status" value="2"/>
</dbReference>
<dbReference type="Pfam" id="PF01549">
    <property type="entry name" value="ShK"/>
    <property type="match status" value="2"/>
</dbReference>
<sequence>MHILIIALLPTLAAAIVDFPTCDDEIDKMCADAVACTTNGFTGATCNDANGPVTAPGPVQGCCVGGTADATTTTTTTTTTAATTTTATTGCVDKPNPLTGVSDCPARASLCTNSVYMNLMRDQCPRTCGFCSTSGSSGTSGTSGSSGTNGSGTNSKSPYYPCYQAYCTNAIYEQLMRVQCPATCGFC</sequence>
<accession>A0AAN4ZNX8</accession>
<feature type="signal peptide" evidence="5">
    <location>
        <begin position="1"/>
        <end position="15"/>
    </location>
</feature>
<proteinExistence type="predicted"/>
<reference evidence="8" key="1">
    <citation type="submission" date="2022-10" db="EMBL/GenBank/DDBJ databases">
        <title>Genome assembly of Pristionchus species.</title>
        <authorList>
            <person name="Yoshida K."/>
            <person name="Sommer R.J."/>
        </authorList>
    </citation>
    <scope>NUCLEOTIDE SEQUENCE [LARGE SCALE GENOMIC DNA]</scope>
    <source>
        <strain evidence="8">RS5460</strain>
    </source>
</reference>